<dbReference type="Proteomes" id="UP000887116">
    <property type="component" value="Unassembled WGS sequence"/>
</dbReference>
<gene>
    <name evidence="1" type="ORF">TNCT_371501</name>
</gene>
<sequence>MSPIQLHVQQHYPSKHESSDITNVNCILRLGSGTCTIKRFLDMVPKVGFNRPKLVSIAPTRDILVTWSYNEACYFHPISTNASSEEDEDMKENIDYQTDVDVKENVGKHADERANNYENYNFESITEGRIKTDNSIIDKQKNIDAFLRGLEEINSFSPFLYEATFQNNRSKVRRAPLYLLWFKA</sequence>
<dbReference type="AlphaFoldDB" id="A0A8X6FBE0"/>
<organism evidence="1 2">
    <name type="scientific">Trichonephila clavata</name>
    <name type="common">Joro spider</name>
    <name type="synonym">Nephila clavata</name>
    <dbReference type="NCBI Taxonomy" id="2740835"/>
    <lineage>
        <taxon>Eukaryota</taxon>
        <taxon>Metazoa</taxon>
        <taxon>Ecdysozoa</taxon>
        <taxon>Arthropoda</taxon>
        <taxon>Chelicerata</taxon>
        <taxon>Arachnida</taxon>
        <taxon>Araneae</taxon>
        <taxon>Araneomorphae</taxon>
        <taxon>Entelegynae</taxon>
        <taxon>Araneoidea</taxon>
        <taxon>Nephilidae</taxon>
        <taxon>Trichonephila</taxon>
    </lineage>
</organism>
<dbReference type="EMBL" id="BMAO01021438">
    <property type="protein sequence ID" value="GFQ74489.1"/>
    <property type="molecule type" value="Genomic_DNA"/>
</dbReference>
<evidence type="ECO:0000313" key="1">
    <source>
        <dbReference type="EMBL" id="GFQ74489.1"/>
    </source>
</evidence>
<accession>A0A8X6FBE0</accession>
<proteinExistence type="predicted"/>
<reference evidence="1" key="1">
    <citation type="submission" date="2020-07" db="EMBL/GenBank/DDBJ databases">
        <title>Multicomponent nature underlies the extraordinary mechanical properties of spider dragline silk.</title>
        <authorList>
            <person name="Kono N."/>
            <person name="Nakamura H."/>
            <person name="Mori M."/>
            <person name="Yoshida Y."/>
            <person name="Ohtoshi R."/>
            <person name="Malay A.D."/>
            <person name="Moran D.A.P."/>
            <person name="Tomita M."/>
            <person name="Numata K."/>
            <person name="Arakawa K."/>
        </authorList>
    </citation>
    <scope>NUCLEOTIDE SEQUENCE</scope>
</reference>
<evidence type="ECO:0000313" key="2">
    <source>
        <dbReference type="Proteomes" id="UP000887116"/>
    </source>
</evidence>
<comment type="caution">
    <text evidence="1">The sequence shown here is derived from an EMBL/GenBank/DDBJ whole genome shotgun (WGS) entry which is preliminary data.</text>
</comment>
<keyword evidence="2" id="KW-1185">Reference proteome</keyword>
<protein>
    <submittedName>
        <fullName evidence="1">Uncharacterized protein</fullName>
    </submittedName>
</protein>
<name>A0A8X6FBE0_TRICU</name>